<reference evidence="2" key="1">
    <citation type="submission" date="2023-10" db="EMBL/GenBank/DDBJ databases">
        <title>Genome assemblies of two species of porcelain crab, Petrolisthes cinctipes and Petrolisthes manimaculis (Anomura: Porcellanidae).</title>
        <authorList>
            <person name="Angst P."/>
        </authorList>
    </citation>
    <scope>NUCLEOTIDE SEQUENCE</scope>
    <source>
        <strain evidence="2">PB745_01</strain>
        <tissue evidence="2">Gill</tissue>
    </source>
</reference>
<evidence type="ECO:0000259" key="1">
    <source>
        <dbReference type="PROSITE" id="PS51757"/>
    </source>
</evidence>
<dbReference type="SMART" id="SM00015">
    <property type="entry name" value="IQ"/>
    <property type="match status" value="2"/>
</dbReference>
<dbReference type="PANTHER" id="PTHR13140:SF802">
    <property type="entry name" value="UNCONVENTIONAL MYOSIN-IB ISOFORM X1"/>
    <property type="match status" value="1"/>
</dbReference>
<dbReference type="Gene3D" id="3.30.70.1590">
    <property type="match status" value="1"/>
</dbReference>
<dbReference type="GO" id="GO:0005902">
    <property type="term" value="C:microvillus"/>
    <property type="evidence" value="ECO:0007669"/>
    <property type="project" value="TreeGrafter"/>
</dbReference>
<proteinExistence type="predicted"/>
<dbReference type="PROSITE" id="PS50096">
    <property type="entry name" value="IQ"/>
    <property type="match status" value="2"/>
</dbReference>
<dbReference type="GO" id="GO:0000146">
    <property type="term" value="F:microfilament motor activity"/>
    <property type="evidence" value="ECO:0007669"/>
    <property type="project" value="TreeGrafter"/>
</dbReference>
<dbReference type="Pfam" id="PF06017">
    <property type="entry name" value="Myosin_TH1"/>
    <property type="match status" value="1"/>
</dbReference>
<comment type="caution">
    <text evidence="2">The sequence shown here is derived from an EMBL/GenBank/DDBJ whole genome shotgun (WGS) entry which is preliminary data.</text>
</comment>
<gene>
    <name evidence="2" type="ORF">Pcinc_041950</name>
</gene>
<dbReference type="GO" id="GO:0005737">
    <property type="term" value="C:cytoplasm"/>
    <property type="evidence" value="ECO:0007669"/>
    <property type="project" value="TreeGrafter"/>
</dbReference>
<dbReference type="GO" id="GO:0007015">
    <property type="term" value="P:actin filament organization"/>
    <property type="evidence" value="ECO:0007669"/>
    <property type="project" value="TreeGrafter"/>
</dbReference>
<dbReference type="GO" id="GO:0006897">
    <property type="term" value="P:endocytosis"/>
    <property type="evidence" value="ECO:0007669"/>
    <property type="project" value="TreeGrafter"/>
</dbReference>
<dbReference type="AlphaFoldDB" id="A0AAE1EHV0"/>
<protein>
    <recommendedName>
        <fullName evidence="1">TH1 domain-containing protein</fullName>
    </recommendedName>
</protein>
<dbReference type="InterPro" id="IPR010926">
    <property type="entry name" value="Myosin_TH1"/>
</dbReference>
<dbReference type="InterPro" id="IPR000048">
    <property type="entry name" value="IQ_motif_EF-hand-BS"/>
</dbReference>
<keyword evidence="3" id="KW-1185">Reference proteome</keyword>
<dbReference type="GO" id="GO:0051015">
    <property type="term" value="F:actin filament binding"/>
    <property type="evidence" value="ECO:0007669"/>
    <property type="project" value="TreeGrafter"/>
</dbReference>
<dbReference type="PROSITE" id="PS51757">
    <property type="entry name" value="TH1"/>
    <property type="match status" value="1"/>
</dbReference>
<dbReference type="PANTHER" id="PTHR13140">
    <property type="entry name" value="MYOSIN"/>
    <property type="match status" value="1"/>
</dbReference>
<feature type="domain" description="TH1" evidence="1">
    <location>
        <begin position="208"/>
        <end position="414"/>
    </location>
</feature>
<dbReference type="EMBL" id="JAWQEG010007912">
    <property type="protein sequence ID" value="KAK3851400.1"/>
    <property type="molecule type" value="Genomic_DNA"/>
</dbReference>
<dbReference type="Gene3D" id="1.20.5.190">
    <property type="match status" value="1"/>
</dbReference>
<dbReference type="InterPro" id="IPR027417">
    <property type="entry name" value="P-loop_NTPase"/>
</dbReference>
<dbReference type="GO" id="GO:0016459">
    <property type="term" value="C:myosin complex"/>
    <property type="evidence" value="ECO:0007669"/>
    <property type="project" value="InterPro"/>
</dbReference>
<dbReference type="GO" id="GO:0030048">
    <property type="term" value="P:actin filament-based movement"/>
    <property type="evidence" value="ECO:0007669"/>
    <property type="project" value="TreeGrafter"/>
</dbReference>
<organism evidence="2 3">
    <name type="scientific">Petrolisthes cinctipes</name>
    <name type="common">Flat porcelain crab</name>
    <dbReference type="NCBI Taxonomy" id="88211"/>
    <lineage>
        <taxon>Eukaryota</taxon>
        <taxon>Metazoa</taxon>
        <taxon>Ecdysozoa</taxon>
        <taxon>Arthropoda</taxon>
        <taxon>Crustacea</taxon>
        <taxon>Multicrustacea</taxon>
        <taxon>Malacostraca</taxon>
        <taxon>Eumalacostraca</taxon>
        <taxon>Eucarida</taxon>
        <taxon>Decapoda</taxon>
        <taxon>Pleocyemata</taxon>
        <taxon>Anomura</taxon>
        <taxon>Galatheoidea</taxon>
        <taxon>Porcellanidae</taxon>
        <taxon>Petrolisthes</taxon>
    </lineage>
</organism>
<evidence type="ECO:0000313" key="2">
    <source>
        <dbReference type="EMBL" id="KAK3851400.1"/>
    </source>
</evidence>
<dbReference type="GO" id="GO:0005886">
    <property type="term" value="C:plasma membrane"/>
    <property type="evidence" value="ECO:0007669"/>
    <property type="project" value="TreeGrafter"/>
</dbReference>
<accession>A0AAE1EHV0</accession>
<dbReference type="SUPFAM" id="SSF52540">
    <property type="entry name" value="P-loop containing nucleoside triphosphate hydrolases"/>
    <property type="match status" value="1"/>
</dbReference>
<evidence type="ECO:0000313" key="3">
    <source>
        <dbReference type="Proteomes" id="UP001286313"/>
    </source>
</evidence>
<sequence>MTVYVIKVLHVVPPHVACVEGQSFEGCALLLADLPLTPSQYTFGRTKVFIKSQRAVHELEEYRRERLEDLAVLVQKTYRGWRQKTRYRLMKAAQVTIATTWRSWKAREEYREMKHRRRVEWAAGVIQLCYVNYQRRRYLTRVLCEMPSDSPIDTSWPLPPTAMAEAGILLRHLHHKWRCHRYRLQFDQTARNRMREKVTASIIFKDRKASYCKSVSHPFLGDYVRLRQNGQWKKMAADTNDQYVVFADIVNKITRSAGKFVPILLAVSTNSLLVLDQRTLQIKYRIPAMDIQRISLSPYMDDIAVLHVKPASPTAELSSSQNINPGCLFGSDEVKRKGDLVLQTGHVIEVVTKLFLVVQNATGKPPDVNICTEFDANFGQNSVLFTFRTAGGLAEVAPGQIRILRRHNRMEVLL</sequence>
<name>A0AAE1EHV0_PETCI</name>
<dbReference type="Proteomes" id="UP001286313">
    <property type="component" value="Unassembled WGS sequence"/>
</dbReference>